<gene>
    <name evidence="7" type="ORF">ACFOKF_21510</name>
</gene>
<comment type="caution">
    <text evidence="7">The sequence shown here is derived from an EMBL/GenBank/DDBJ whole genome shotgun (WGS) entry which is preliminary data.</text>
</comment>
<dbReference type="InterPro" id="IPR023296">
    <property type="entry name" value="Glyco_hydro_beta-prop_sf"/>
</dbReference>
<sequence length="336" mass="37582">MSGSLYSGAATILPSSAFGKAQKRRTGNPLKLPAGVCDPQVRVYDDILWLYATHDASPTNTNFTMNDWQIWRSANLSDWSLAGTLLPEQTYYGAPSTQCWATDAARSGGKYYLYFSMGPEDIGVVESDTPFGPWRDPLGKPMIAKGQVNTASRDPGILQDVDGVNYIVFGTFDFYIARLNEDMISLAEAPRLIEINNKEGPFGLGKTDDKPFLHRRGNYYYLSWGTYYGMSKSPYGPFDCKGPLLLPENVDAPFLNDQAMRGPYAPPPQYQPRNWLNFDRHGSFFEWRDRWFFMCNDQSEPGTSPLFRRSVICEVNYAADGTLNPLSLSTAGVSIP</sequence>
<keyword evidence="8" id="KW-1185">Reference proteome</keyword>
<reference evidence="8" key="1">
    <citation type="journal article" date="2019" name="Int. J. Syst. Evol. Microbiol.">
        <title>The Global Catalogue of Microorganisms (GCM) 10K type strain sequencing project: providing services to taxonomists for standard genome sequencing and annotation.</title>
        <authorList>
            <consortium name="The Broad Institute Genomics Platform"/>
            <consortium name="The Broad Institute Genome Sequencing Center for Infectious Disease"/>
            <person name="Wu L."/>
            <person name="Ma J."/>
        </authorList>
    </citation>
    <scope>NUCLEOTIDE SEQUENCE [LARGE SCALE GENOMIC DNA]</scope>
    <source>
        <strain evidence="8">CCM 7491</strain>
    </source>
</reference>
<dbReference type="PANTHER" id="PTHR43772">
    <property type="entry name" value="ENDO-1,4-BETA-XYLANASE"/>
    <property type="match status" value="1"/>
</dbReference>
<evidence type="ECO:0000313" key="8">
    <source>
        <dbReference type="Proteomes" id="UP001595681"/>
    </source>
</evidence>
<name>A0ABV7NKN3_9SPHN</name>
<evidence type="ECO:0000256" key="1">
    <source>
        <dbReference type="ARBA" id="ARBA00009865"/>
    </source>
</evidence>
<dbReference type="Gene3D" id="2.115.10.20">
    <property type="entry name" value="Glycosyl hydrolase domain, family 43"/>
    <property type="match status" value="1"/>
</dbReference>
<dbReference type="SUPFAM" id="SSF75005">
    <property type="entry name" value="Arabinanase/levansucrase/invertase"/>
    <property type="match status" value="1"/>
</dbReference>
<comment type="similarity">
    <text evidence="1 6">Belongs to the glycosyl hydrolase 43 family.</text>
</comment>
<accession>A0ABV7NKN3</accession>
<dbReference type="InterPro" id="IPR006710">
    <property type="entry name" value="Glyco_hydro_43"/>
</dbReference>
<protein>
    <submittedName>
        <fullName evidence="7">Family 43 glycosylhydrolase</fullName>
    </submittedName>
</protein>
<keyword evidence="3 6" id="KW-0378">Hydrolase</keyword>
<dbReference type="RefSeq" id="WP_380798598.1">
    <property type="nucleotide sequence ID" value="NZ_JBHRVU010000005.1"/>
</dbReference>
<evidence type="ECO:0000256" key="2">
    <source>
        <dbReference type="ARBA" id="ARBA00022651"/>
    </source>
</evidence>
<dbReference type="PANTHER" id="PTHR43772:SF2">
    <property type="entry name" value="PUTATIVE (AFU_ORTHOLOGUE AFUA_2G04480)-RELATED"/>
    <property type="match status" value="1"/>
</dbReference>
<keyword evidence="5 6" id="KW-0326">Glycosidase</keyword>
<dbReference type="CDD" id="cd08990">
    <property type="entry name" value="GH43_AXH_like"/>
    <property type="match status" value="1"/>
</dbReference>
<keyword evidence="2" id="KW-0624">Polysaccharide degradation</keyword>
<dbReference type="EMBL" id="JBHRVU010000005">
    <property type="protein sequence ID" value="MFC3443738.1"/>
    <property type="molecule type" value="Genomic_DNA"/>
</dbReference>
<dbReference type="Proteomes" id="UP001595681">
    <property type="component" value="Unassembled WGS sequence"/>
</dbReference>
<dbReference type="InterPro" id="IPR052176">
    <property type="entry name" value="Glycosyl_Hydrlase_43_Enz"/>
</dbReference>
<keyword evidence="2" id="KW-0858">Xylan degradation</keyword>
<evidence type="ECO:0000313" key="7">
    <source>
        <dbReference type="EMBL" id="MFC3443738.1"/>
    </source>
</evidence>
<evidence type="ECO:0000256" key="5">
    <source>
        <dbReference type="ARBA" id="ARBA00023295"/>
    </source>
</evidence>
<evidence type="ECO:0000256" key="3">
    <source>
        <dbReference type="ARBA" id="ARBA00022801"/>
    </source>
</evidence>
<dbReference type="Pfam" id="PF04616">
    <property type="entry name" value="Glyco_hydro_43"/>
    <property type="match status" value="1"/>
</dbReference>
<evidence type="ECO:0000256" key="4">
    <source>
        <dbReference type="ARBA" id="ARBA00023277"/>
    </source>
</evidence>
<evidence type="ECO:0000256" key="6">
    <source>
        <dbReference type="RuleBase" id="RU361187"/>
    </source>
</evidence>
<keyword evidence="4" id="KW-0119">Carbohydrate metabolism</keyword>
<organism evidence="7 8">
    <name type="scientific">Sphingobium rhizovicinum</name>
    <dbReference type="NCBI Taxonomy" id="432308"/>
    <lineage>
        <taxon>Bacteria</taxon>
        <taxon>Pseudomonadati</taxon>
        <taxon>Pseudomonadota</taxon>
        <taxon>Alphaproteobacteria</taxon>
        <taxon>Sphingomonadales</taxon>
        <taxon>Sphingomonadaceae</taxon>
        <taxon>Sphingobium</taxon>
    </lineage>
</organism>
<proteinExistence type="inferred from homology"/>